<dbReference type="GO" id="GO:0015276">
    <property type="term" value="F:ligand-gated monoatomic ion channel activity"/>
    <property type="evidence" value="ECO:0007669"/>
    <property type="project" value="InterPro"/>
</dbReference>
<protein>
    <submittedName>
        <fullName evidence="6">Unannotated protein</fullName>
    </submittedName>
</protein>
<dbReference type="Gene3D" id="3.40.190.10">
    <property type="entry name" value="Periplasmic binding protein-like II"/>
    <property type="match status" value="2"/>
</dbReference>
<feature type="domain" description="Solute-binding protein family 3/N-terminal" evidence="2">
    <location>
        <begin position="28"/>
        <end position="247"/>
    </location>
</feature>
<evidence type="ECO:0000313" key="5">
    <source>
        <dbReference type="EMBL" id="CAB4913019.1"/>
    </source>
</evidence>
<proteinExistence type="predicted"/>
<accession>A0A6J7MVV4</accession>
<dbReference type="GO" id="GO:0016020">
    <property type="term" value="C:membrane"/>
    <property type="evidence" value="ECO:0007669"/>
    <property type="project" value="InterPro"/>
</dbReference>
<dbReference type="InterPro" id="IPR001320">
    <property type="entry name" value="Iontro_rcpt_C"/>
</dbReference>
<dbReference type="SMART" id="SM00062">
    <property type="entry name" value="PBPb"/>
    <property type="match status" value="1"/>
</dbReference>
<dbReference type="PANTHER" id="PTHR35936:SF17">
    <property type="entry name" value="ARGININE-BINDING EXTRACELLULAR PROTEIN ARTP"/>
    <property type="match status" value="1"/>
</dbReference>
<evidence type="ECO:0000313" key="7">
    <source>
        <dbReference type="EMBL" id="CAB5033631.1"/>
    </source>
</evidence>
<dbReference type="EMBL" id="CAFBPQ010000094">
    <property type="protein sequence ID" value="CAB5033631.1"/>
    <property type="molecule type" value="Genomic_DNA"/>
</dbReference>
<dbReference type="PANTHER" id="PTHR35936">
    <property type="entry name" value="MEMBRANE-BOUND LYTIC MUREIN TRANSGLYCOSYLASE F"/>
    <property type="match status" value="1"/>
</dbReference>
<gene>
    <name evidence="4" type="ORF">UFOPK2683_01184</name>
    <name evidence="5" type="ORF">UFOPK3605_01249</name>
    <name evidence="6" type="ORF">UFOPK3897_01239</name>
    <name evidence="7" type="ORF">UFOPK4121_01650</name>
</gene>
<dbReference type="InterPro" id="IPR001638">
    <property type="entry name" value="Solute-binding_3/MltF_N"/>
</dbReference>
<feature type="domain" description="Ionotropic glutamate receptor C-terminal" evidence="3">
    <location>
        <begin position="28"/>
        <end position="246"/>
    </location>
</feature>
<dbReference type="SMART" id="SM00079">
    <property type="entry name" value="PBPe"/>
    <property type="match status" value="1"/>
</dbReference>
<evidence type="ECO:0000313" key="6">
    <source>
        <dbReference type="EMBL" id="CAB4983222.1"/>
    </source>
</evidence>
<dbReference type="Pfam" id="PF00497">
    <property type="entry name" value="SBP_bac_3"/>
    <property type="match status" value="1"/>
</dbReference>
<dbReference type="EMBL" id="CAEZYK010000075">
    <property type="protein sequence ID" value="CAB4729488.1"/>
    <property type="molecule type" value="Genomic_DNA"/>
</dbReference>
<evidence type="ECO:0000259" key="3">
    <source>
        <dbReference type="SMART" id="SM00079"/>
    </source>
</evidence>
<dbReference type="CDD" id="cd13530">
    <property type="entry name" value="PBP2_peptides_like"/>
    <property type="match status" value="1"/>
</dbReference>
<dbReference type="EMBL" id="CAFBMM010000074">
    <property type="protein sequence ID" value="CAB4913019.1"/>
    <property type="molecule type" value="Genomic_DNA"/>
</dbReference>
<keyword evidence="1" id="KW-0732">Signal</keyword>
<dbReference type="AlphaFoldDB" id="A0A6J7MVV4"/>
<evidence type="ECO:0000256" key="1">
    <source>
        <dbReference type="ARBA" id="ARBA00022729"/>
    </source>
</evidence>
<dbReference type="EMBL" id="CAFBOF010000032">
    <property type="protein sequence ID" value="CAB4983222.1"/>
    <property type="molecule type" value="Genomic_DNA"/>
</dbReference>
<sequence length="260" mass="27549">MKKFLGVIALASLVLAIGTPVGAADKGKLKVATSLPAPGFWNGDTPATLDGGFEWAMAADIAKILGYSGVTYSNVSFDGLVAGKAKGFDLALSQVTITKDRAKVVAFTSPYFSSDQGVMVNTGTKVDSSNLKSLQWGVQTATTGQDFLKTQIKPKKTPRAYQETSQMFAALQAKQVDAVMIDTSIVLQQAADSDGKFEVVGQFKSGEEYGGILPKGSKLVKSVNKAIAQLKSDGTLSELADKYLTAEYGKDPQKVPYLTK</sequence>
<dbReference type="SUPFAM" id="SSF53850">
    <property type="entry name" value="Periplasmic binding protein-like II"/>
    <property type="match status" value="1"/>
</dbReference>
<evidence type="ECO:0000259" key="2">
    <source>
        <dbReference type="SMART" id="SM00062"/>
    </source>
</evidence>
<name>A0A6J7MVV4_9ZZZZ</name>
<evidence type="ECO:0000313" key="4">
    <source>
        <dbReference type="EMBL" id="CAB4729488.1"/>
    </source>
</evidence>
<organism evidence="6">
    <name type="scientific">freshwater metagenome</name>
    <dbReference type="NCBI Taxonomy" id="449393"/>
    <lineage>
        <taxon>unclassified sequences</taxon>
        <taxon>metagenomes</taxon>
        <taxon>ecological metagenomes</taxon>
    </lineage>
</organism>
<reference evidence="6" key="1">
    <citation type="submission" date="2020-05" db="EMBL/GenBank/DDBJ databases">
        <authorList>
            <person name="Chiriac C."/>
            <person name="Salcher M."/>
            <person name="Ghai R."/>
            <person name="Kavagutti S V."/>
        </authorList>
    </citation>
    <scope>NUCLEOTIDE SEQUENCE</scope>
</reference>